<dbReference type="RefSeq" id="XP_037225551.1">
    <property type="nucleotide sequence ID" value="XM_037357641.1"/>
</dbReference>
<evidence type="ECO:0000313" key="4">
    <source>
        <dbReference type="Proteomes" id="UP000636479"/>
    </source>
</evidence>
<keyword evidence="2" id="KW-0732">Signal</keyword>
<feature type="chain" id="PRO_5035003291" evidence="2">
    <location>
        <begin position="18"/>
        <end position="237"/>
    </location>
</feature>
<dbReference type="GeneID" id="59340157"/>
<dbReference type="GO" id="GO:0016301">
    <property type="term" value="F:kinase activity"/>
    <property type="evidence" value="ECO:0007669"/>
    <property type="project" value="UniProtKB-KW"/>
</dbReference>
<comment type="caution">
    <text evidence="3">The sequence shown here is derived from an EMBL/GenBank/DDBJ whole genome shotgun (WGS) entry which is preliminary data.</text>
</comment>
<evidence type="ECO:0000256" key="2">
    <source>
        <dbReference type="SAM" id="SignalP"/>
    </source>
</evidence>
<organism evidence="3 4">
    <name type="scientific">Mycena indigotica</name>
    <dbReference type="NCBI Taxonomy" id="2126181"/>
    <lineage>
        <taxon>Eukaryota</taxon>
        <taxon>Fungi</taxon>
        <taxon>Dikarya</taxon>
        <taxon>Basidiomycota</taxon>
        <taxon>Agaricomycotina</taxon>
        <taxon>Agaricomycetes</taxon>
        <taxon>Agaricomycetidae</taxon>
        <taxon>Agaricales</taxon>
        <taxon>Marasmiineae</taxon>
        <taxon>Mycenaceae</taxon>
        <taxon>Mycena</taxon>
    </lineage>
</organism>
<sequence length="237" mass="24120">MHPGRFILLVLLPLVASQTITTTDVAGNTIVEVVTIDPVAETPTTSILTTLLPTPATTTFTTTLPAGQTVVEVVGVDADGNTQTNTIQTIQAGPNAATTTTVVDAAGETVVEVIQNGATQTIQTLAPGSGPGPVGQPPQGNPVNPGQPTPFTYTTTNAAGNTIQVVATFTPSVATTIAPSATFKATVLNYSQYLASYATKIQTQAANANSRNSASSLSCSTWMAGVMTGLLGVMWTA</sequence>
<feature type="compositionally biased region" description="Pro residues" evidence="1">
    <location>
        <begin position="134"/>
        <end position="148"/>
    </location>
</feature>
<gene>
    <name evidence="3" type="ORF">MIND_00068100</name>
</gene>
<protein>
    <submittedName>
        <fullName evidence="3">Protein kinase domain-containing protein</fullName>
    </submittedName>
</protein>
<accession>A0A8H6WHX0</accession>
<reference evidence="3" key="1">
    <citation type="submission" date="2020-05" db="EMBL/GenBank/DDBJ databases">
        <title>Mycena genomes resolve the evolution of fungal bioluminescence.</title>
        <authorList>
            <person name="Tsai I.J."/>
        </authorList>
    </citation>
    <scope>NUCLEOTIDE SEQUENCE</scope>
    <source>
        <strain evidence="3">171206Taipei</strain>
    </source>
</reference>
<keyword evidence="3" id="KW-0808">Transferase</keyword>
<proteinExistence type="predicted"/>
<dbReference type="AlphaFoldDB" id="A0A8H6WHX0"/>
<feature type="signal peptide" evidence="2">
    <location>
        <begin position="1"/>
        <end position="17"/>
    </location>
</feature>
<dbReference type="EMBL" id="JACAZF010000001">
    <property type="protein sequence ID" value="KAF7315528.1"/>
    <property type="molecule type" value="Genomic_DNA"/>
</dbReference>
<keyword evidence="3" id="KW-0418">Kinase</keyword>
<name>A0A8H6WHX0_9AGAR</name>
<feature type="region of interest" description="Disordered" evidence="1">
    <location>
        <begin position="126"/>
        <end position="149"/>
    </location>
</feature>
<evidence type="ECO:0000313" key="3">
    <source>
        <dbReference type="EMBL" id="KAF7315528.1"/>
    </source>
</evidence>
<dbReference type="Proteomes" id="UP000636479">
    <property type="component" value="Unassembled WGS sequence"/>
</dbReference>
<evidence type="ECO:0000256" key="1">
    <source>
        <dbReference type="SAM" id="MobiDB-lite"/>
    </source>
</evidence>
<dbReference type="OrthoDB" id="3257429at2759"/>
<keyword evidence="4" id="KW-1185">Reference proteome</keyword>